<gene>
    <name evidence="1" type="ORF">FCC1311_010402</name>
</gene>
<proteinExistence type="predicted"/>
<dbReference type="AlphaFoldDB" id="A0A2R5G1E9"/>
<evidence type="ECO:0000313" key="1">
    <source>
        <dbReference type="EMBL" id="GBG24822.1"/>
    </source>
</evidence>
<dbReference type="EMBL" id="BEYU01000008">
    <property type="protein sequence ID" value="GBG24822.1"/>
    <property type="molecule type" value="Genomic_DNA"/>
</dbReference>
<dbReference type="Proteomes" id="UP000241890">
    <property type="component" value="Unassembled WGS sequence"/>
</dbReference>
<keyword evidence="2" id="KW-1185">Reference proteome</keyword>
<accession>A0A2R5G1E9</accession>
<name>A0A2R5G1E9_9STRA</name>
<reference evidence="1 2" key="1">
    <citation type="submission" date="2017-12" db="EMBL/GenBank/DDBJ databases">
        <title>Sequencing, de novo assembly and annotation of complete genome of a new Thraustochytrid species, strain FCC1311.</title>
        <authorList>
            <person name="Sedici K."/>
            <person name="Godart F."/>
            <person name="Aiese Cigliano R."/>
            <person name="Sanseverino W."/>
            <person name="Barakat M."/>
            <person name="Ortet P."/>
            <person name="Marechal E."/>
            <person name="Cagnac O."/>
            <person name="Amato A."/>
        </authorList>
    </citation>
    <scope>NUCLEOTIDE SEQUENCE [LARGE SCALE GENOMIC DNA]</scope>
</reference>
<organism evidence="1 2">
    <name type="scientific">Hondaea fermentalgiana</name>
    <dbReference type="NCBI Taxonomy" id="2315210"/>
    <lineage>
        <taxon>Eukaryota</taxon>
        <taxon>Sar</taxon>
        <taxon>Stramenopiles</taxon>
        <taxon>Bigyra</taxon>
        <taxon>Labyrinthulomycetes</taxon>
        <taxon>Thraustochytrida</taxon>
        <taxon>Thraustochytriidae</taxon>
        <taxon>Hondaea</taxon>
    </lineage>
</organism>
<protein>
    <submittedName>
        <fullName evidence="1">Uncharacterized protein</fullName>
    </submittedName>
</protein>
<dbReference type="InParanoid" id="A0A2R5G1E9"/>
<evidence type="ECO:0000313" key="2">
    <source>
        <dbReference type="Proteomes" id="UP000241890"/>
    </source>
</evidence>
<sequence>MASVAATTTPTPYARIERLGEELARRLRRDDGEAMLREELARVAQRLQRHKSIDGSMTKVDLELAPDFFEVLVSILCEAQDDETLRATEDVLYAIRDCLQLSSIFETQCLAFARQAIQHGSDWRQHRAAATLLGIMVDLRDPEPVAELLFTVRSSPAHKAGAAVAFAASQVVDMLAAEDLVSGSTRFLLDGILNESLRDPAAFHGIDLFAAIVHHASFVAIDDPYAEGEEQEEMRSSDEADLDRALVALIVQWVNLALEWLIVTGSCPAHHVFEILADFFRSDLGASRLDTIVQLQSLAAHSCATLLARALAIDDPGLASAAASILSSPGMQQQRRNVLLLATVSTQKMNLRYAFGPQSRTGQLQSEKLQSKLRSFFVAKFFAMNLCFTASSHPLPLWLTEFSTVFSMELGVDDNIVLLGLEWILALIVHGVMSDQDMNCIAQFLRTIIHSDNIAQRLQKEAALIVVDLRLLRRFDVLHELARAREILGDDRERLLANMSREEVDVLLEEVPLQRKLLDIQRTDADAKHSGSFACARMSQRMQ</sequence>
<comment type="caution">
    <text evidence="1">The sequence shown here is derived from an EMBL/GenBank/DDBJ whole genome shotgun (WGS) entry which is preliminary data.</text>
</comment>